<name>A0AAW2J7Q1_9LAMI</name>
<evidence type="ECO:0000256" key="6">
    <source>
        <dbReference type="SAM" id="MobiDB-lite"/>
    </source>
</evidence>
<comment type="subcellular location">
    <subcellularLocation>
        <location evidence="1">Membrane</location>
        <topology evidence="1">Single-pass membrane protein</topology>
    </subcellularLocation>
</comment>
<dbReference type="PANTHER" id="PTHR31509">
    <property type="entry name" value="BPS1-LIKE PROTEIN"/>
    <property type="match status" value="1"/>
</dbReference>
<reference evidence="7" key="1">
    <citation type="submission" date="2020-06" db="EMBL/GenBank/DDBJ databases">
        <authorList>
            <person name="Li T."/>
            <person name="Hu X."/>
            <person name="Zhang T."/>
            <person name="Song X."/>
            <person name="Zhang H."/>
            <person name="Dai N."/>
            <person name="Sheng W."/>
            <person name="Hou X."/>
            <person name="Wei L."/>
        </authorList>
    </citation>
    <scope>NUCLEOTIDE SEQUENCE</scope>
    <source>
        <strain evidence="7">KEN8</strain>
        <tissue evidence="7">Leaf</tissue>
    </source>
</reference>
<proteinExistence type="inferred from homology"/>
<comment type="similarity">
    <text evidence="5">Belongs to the ROH1 family.</text>
</comment>
<sequence length="397" mass="44295">MPATDNQGSFLNRISIRRNQFIPIETCNDQEQENLDLLQRHVADRFADLLYIHSSTTTAAVTNSNSNEHSSATAATTDSPSATHDTHTHPPSPPQLLSISWFRNLLDTYLCCEAEFKAVLVSGRDPSQFSRPPLDRLIPDFLERSIKALDICNAVTHGIDLVQHWQKLAQIALTALNQTPLGEGQVRRARKALNTLLTSMVFDDKENANSNFHGRWTERTRSFGRRVGGGGGNNKDRTGGNFRSLSWSVAKSWSASKQIQTMSANLAAPRGGETTALPVPRNLSWAQPIIGLQEKSEEWKKKERGTAGLLDELQRMEKVAHSLVEFADTFVFPMEEEKEAELAAQVAELAEICQKMEEGLGPLQQQVREVFHRIVRSRAEVLDVLDQITKMSAPVPY</sequence>
<comment type="caution">
    <text evidence="7">The sequence shown here is derived from an EMBL/GenBank/DDBJ whole genome shotgun (WGS) entry which is preliminary data.</text>
</comment>
<keyword evidence="3" id="KW-1133">Transmembrane helix</keyword>
<accession>A0AAW2J7Q1</accession>
<evidence type="ECO:0000256" key="2">
    <source>
        <dbReference type="ARBA" id="ARBA00022692"/>
    </source>
</evidence>
<feature type="compositionally biased region" description="Low complexity" evidence="6">
    <location>
        <begin position="61"/>
        <end position="83"/>
    </location>
</feature>
<evidence type="ECO:0000256" key="5">
    <source>
        <dbReference type="ARBA" id="ARBA00035114"/>
    </source>
</evidence>
<reference evidence="7" key="2">
    <citation type="journal article" date="2024" name="Plant">
        <title>Genomic evolution and insights into agronomic trait innovations of Sesamum species.</title>
        <authorList>
            <person name="Miao H."/>
            <person name="Wang L."/>
            <person name="Qu L."/>
            <person name="Liu H."/>
            <person name="Sun Y."/>
            <person name="Le M."/>
            <person name="Wang Q."/>
            <person name="Wei S."/>
            <person name="Zheng Y."/>
            <person name="Lin W."/>
            <person name="Duan Y."/>
            <person name="Cao H."/>
            <person name="Xiong S."/>
            <person name="Wang X."/>
            <person name="Wei L."/>
            <person name="Li C."/>
            <person name="Ma Q."/>
            <person name="Ju M."/>
            <person name="Zhao R."/>
            <person name="Li G."/>
            <person name="Mu C."/>
            <person name="Tian Q."/>
            <person name="Mei H."/>
            <person name="Zhang T."/>
            <person name="Gao T."/>
            <person name="Zhang H."/>
        </authorList>
    </citation>
    <scope>NUCLEOTIDE SEQUENCE</scope>
    <source>
        <strain evidence="7">KEN8</strain>
    </source>
</reference>
<protein>
    <submittedName>
        <fullName evidence="7">Protein ROH1</fullName>
    </submittedName>
</protein>
<dbReference type="EMBL" id="JACGWM010001675">
    <property type="protein sequence ID" value="KAL0289773.1"/>
    <property type="molecule type" value="Genomic_DNA"/>
</dbReference>
<evidence type="ECO:0000313" key="7">
    <source>
        <dbReference type="EMBL" id="KAL0289773.1"/>
    </source>
</evidence>
<evidence type="ECO:0000256" key="3">
    <source>
        <dbReference type="ARBA" id="ARBA00022989"/>
    </source>
</evidence>
<feature type="region of interest" description="Disordered" evidence="6">
    <location>
        <begin position="61"/>
        <end position="93"/>
    </location>
</feature>
<organism evidence="7">
    <name type="scientific">Sesamum calycinum</name>
    <dbReference type="NCBI Taxonomy" id="2727403"/>
    <lineage>
        <taxon>Eukaryota</taxon>
        <taxon>Viridiplantae</taxon>
        <taxon>Streptophyta</taxon>
        <taxon>Embryophyta</taxon>
        <taxon>Tracheophyta</taxon>
        <taxon>Spermatophyta</taxon>
        <taxon>Magnoliopsida</taxon>
        <taxon>eudicotyledons</taxon>
        <taxon>Gunneridae</taxon>
        <taxon>Pentapetalae</taxon>
        <taxon>asterids</taxon>
        <taxon>lamiids</taxon>
        <taxon>Lamiales</taxon>
        <taxon>Pedaliaceae</taxon>
        <taxon>Sesamum</taxon>
    </lineage>
</organism>
<dbReference type="InterPro" id="IPR008511">
    <property type="entry name" value="ROH1-like"/>
</dbReference>
<gene>
    <name evidence="7" type="ORF">Scaly_2690500</name>
</gene>
<evidence type="ECO:0000256" key="4">
    <source>
        <dbReference type="ARBA" id="ARBA00023136"/>
    </source>
</evidence>
<dbReference type="AlphaFoldDB" id="A0AAW2J7Q1"/>
<keyword evidence="4" id="KW-0472">Membrane</keyword>
<keyword evidence="2" id="KW-0812">Transmembrane</keyword>
<evidence type="ECO:0000256" key="1">
    <source>
        <dbReference type="ARBA" id="ARBA00004167"/>
    </source>
</evidence>
<dbReference type="Pfam" id="PF05633">
    <property type="entry name" value="ROH1-like"/>
    <property type="match status" value="1"/>
</dbReference>
<dbReference type="GO" id="GO:0016020">
    <property type="term" value="C:membrane"/>
    <property type="evidence" value="ECO:0007669"/>
    <property type="project" value="UniProtKB-SubCell"/>
</dbReference>